<organism evidence="1 2">
    <name type="scientific">Azospirillum argentinense</name>
    <dbReference type="NCBI Taxonomy" id="2970906"/>
    <lineage>
        <taxon>Bacteria</taxon>
        <taxon>Pseudomonadati</taxon>
        <taxon>Pseudomonadota</taxon>
        <taxon>Alphaproteobacteria</taxon>
        <taxon>Rhodospirillales</taxon>
        <taxon>Azospirillaceae</taxon>
        <taxon>Azospirillum</taxon>
    </lineage>
</organism>
<protein>
    <submittedName>
        <fullName evidence="1">Uncharacterized protein</fullName>
    </submittedName>
</protein>
<accession>A0ABW8VNN3</accession>
<evidence type="ECO:0000313" key="2">
    <source>
        <dbReference type="Proteomes" id="UP001628281"/>
    </source>
</evidence>
<keyword evidence="2" id="KW-1185">Reference proteome</keyword>
<sequence>MNAMFPARTVAPDHRPVETLKLGADLLVPALGAARGRLCGEWSPAAE</sequence>
<gene>
    <name evidence="1" type="ORF">ACJ41P_33195</name>
</gene>
<name>A0ABW8VNN3_9PROT</name>
<comment type="caution">
    <text evidence="1">The sequence shown here is derived from an EMBL/GenBank/DDBJ whole genome shotgun (WGS) entry which is preliminary data.</text>
</comment>
<dbReference type="EMBL" id="JBJLSN010000120">
    <property type="protein sequence ID" value="MFL7906017.1"/>
    <property type="molecule type" value="Genomic_DNA"/>
</dbReference>
<dbReference type="Proteomes" id="UP001628281">
    <property type="component" value="Unassembled WGS sequence"/>
</dbReference>
<reference evidence="1 2" key="1">
    <citation type="submission" date="2024-11" db="EMBL/GenBank/DDBJ databases">
        <title>Draft genome sequences of two bacteria associated to sugarcane roots in Colombia.</title>
        <authorList>
            <person name="Pardo-Diaz S."/>
            <person name="Masmela-Mendoza J."/>
            <person name="Delgadillo-Duran P."/>
            <person name="Bautista E.J."/>
            <person name="Rojas-Tapias D.F."/>
        </authorList>
    </citation>
    <scope>NUCLEOTIDE SEQUENCE [LARGE SCALE GENOMIC DNA]</scope>
    <source>
        <strain evidence="1 2">Ap18</strain>
    </source>
</reference>
<dbReference type="RefSeq" id="WP_407826066.1">
    <property type="nucleotide sequence ID" value="NZ_JBJLSN010000120.1"/>
</dbReference>
<evidence type="ECO:0000313" key="1">
    <source>
        <dbReference type="EMBL" id="MFL7906017.1"/>
    </source>
</evidence>
<proteinExistence type="predicted"/>